<protein>
    <submittedName>
        <fullName evidence="1">Uncharacterized protein</fullName>
    </submittedName>
</protein>
<name>A0ABY0W1Y2_9PSED</name>
<accession>A0ABY0W1Y2</accession>
<evidence type="ECO:0000313" key="1">
    <source>
        <dbReference type="EMBL" id="SDU69421.1"/>
    </source>
</evidence>
<gene>
    <name evidence="1" type="ORF">SAMN04489801_6097</name>
</gene>
<sequence>MPYSQDSFTNITVDTPIDVQTPTSHKGSFKSATATKVVMHWKGELREFEYWEIKQVNVGVLLDDFFREDGTVWTRPDHDLLVR</sequence>
<keyword evidence="2" id="KW-1185">Reference proteome</keyword>
<dbReference type="Proteomes" id="UP000182476">
    <property type="component" value="Chromosome I"/>
</dbReference>
<dbReference type="EMBL" id="LT629796">
    <property type="protein sequence ID" value="SDU69421.1"/>
    <property type="molecule type" value="Genomic_DNA"/>
</dbReference>
<evidence type="ECO:0000313" key="2">
    <source>
        <dbReference type="Proteomes" id="UP000182476"/>
    </source>
</evidence>
<proteinExistence type="predicted"/>
<reference evidence="1 2" key="1">
    <citation type="submission" date="2016-10" db="EMBL/GenBank/DDBJ databases">
        <authorList>
            <person name="Varghese N."/>
            <person name="Submissions S."/>
        </authorList>
    </citation>
    <scope>NUCLEOTIDE SEQUENCE [LARGE SCALE GENOMIC DNA]</scope>
    <source>
        <strain evidence="1 2">LMG 21607</strain>
    </source>
</reference>
<organism evidence="1 2">
    <name type="scientific">Pseudomonas mandelii</name>
    <dbReference type="NCBI Taxonomy" id="75612"/>
    <lineage>
        <taxon>Bacteria</taxon>
        <taxon>Pseudomonadati</taxon>
        <taxon>Pseudomonadota</taxon>
        <taxon>Gammaproteobacteria</taxon>
        <taxon>Pseudomonadales</taxon>
        <taxon>Pseudomonadaceae</taxon>
        <taxon>Pseudomonas</taxon>
    </lineage>
</organism>